<evidence type="ECO:0000256" key="2">
    <source>
        <dbReference type="ARBA" id="ARBA00008968"/>
    </source>
</evidence>
<comment type="subcellular location">
    <subcellularLocation>
        <location evidence="4">Endosome</location>
        <location evidence="4">Multivesicular body membrane</location>
        <topology evidence="4">Peripheral membrane protein</topology>
    </subcellularLocation>
    <subcellularLocation>
        <location evidence="1 4">Prevacuolar compartment membrane</location>
        <topology evidence="1 4">Peripheral membrane protein</topology>
    </subcellularLocation>
    <subcellularLocation>
        <location evidence="4">Vacuole membrane</location>
        <topology evidence="4">Peripheral membrane protein</topology>
    </subcellularLocation>
</comment>
<dbReference type="GO" id="GO:0016192">
    <property type="term" value="P:vesicle-mediated transport"/>
    <property type="evidence" value="ECO:0007669"/>
    <property type="project" value="InterPro"/>
</dbReference>
<dbReference type="GeneID" id="28723024"/>
<dbReference type="InterPro" id="IPR043972">
    <property type="entry name" value="FUZ/MON1/HPS1_longin_1"/>
</dbReference>
<accession>A0A109UZ42</accession>
<keyword evidence="4" id="KW-0472">Membrane</keyword>
<proteinExistence type="inferred from homology"/>
<dbReference type="STRING" id="45286.A0A109UZ42"/>
<dbReference type="AlphaFoldDB" id="A0A109UZ42"/>
<dbReference type="Proteomes" id="UP000243052">
    <property type="component" value="Chromosome iii"/>
</dbReference>
<dbReference type="OrthoDB" id="272411at2759"/>
<evidence type="ECO:0000259" key="6">
    <source>
        <dbReference type="Pfam" id="PF19036"/>
    </source>
</evidence>
<evidence type="ECO:0000256" key="1">
    <source>
        <dbReference type="ARBA" id="ARBA00004380"/>
    </source>
</evidence>
<dbReference type="Pfam" id="PF19038">
    <property type="entry name" value="Fuz_longin_3"/>
    <property type="match status" value="1"/>
</dbReference>
<feature type="region of interest" description="Disordered" evidence="5">
    <location>
        <begin position="25"/>
        <end position="51"/>
    </location>
</feature>
<evidence type="ECO:0000313" key="10">
    <source>
        <dbReference type="Proteomes" id="UP000243052"/>
    </source>
</evidence>
<dbReference type="PANTHER" id="PTHR13027">
    <property type="entry name" value="SAND PROTEIN-RELATED"/>
    <property type="match status" value="1"/>
</dbReference>
<evidence type="ECO:0000259" key="8">
    <source>
        <dbReference type="Pfam" id="PF19038"/>
    </source>
</evidence>
<evidence type="ECO:0000256" key="5">
    <source>
        <dbReference type="SAM" id="MobiDB-lite"/>
    </source>
</evidence>
<evidence type="ECO:0000256" key="3">
    <source>
        <dbReference type="ARBA" id="ARBA00018132"/>
    </source>
</evidence>
<sequence length="582" mass="65942">MSEDSLDSGSERRILPLQAGQLRSAHSITSVRSTSPQQRLGISPPRPTLSVDLTNHFTRPLTDQLSSESEIGTLDMLSVQDELASSMNSLSFAPLRELPNPFRTSIEDQSEEQQGPLPQGKQFFILTSAGKQIYTMHGEDEYVMGLMGIVHTLVSYFQVRNGSHEELRSITTYDNNGVLQKFAFMRKKYIVLLVMTNHNESDQDLQQQLDLLYSHLVSTLSQRQLNRLFGKRENFDLRNFLSESDFHSLDQLCRAMCQGSHPGWWLGALECVTMDSSVRNRIHSIMLHSTKDLAPGTLLYGLIVAPGQRLVSVMRPRGHTLHTTDLQLLFSMVENQLQLLDSQQEAWVPICFPKFNSNGFLYYYVKFLPEDASNSANIIEGDNAVRPALILISPRTNKFYELREAASSMIDALGSARLLPYIHNPSRITINDIPAPLAHHFIYKSKKYVQYVMPETIGINTNWQTLMTYYAHLKASVRNDNGHTLNQTALSFLRWSSNSNEPLLHNSPDIRFSATGNVSGACLLEEELDMIGLTWITANFELYLICNNCTLDRKIVLKSARNIVSWCKRKERKLFVSEGAVF</sequence>
<dbReference type="GO" id="GO:0032585">
    <property type="term" value="C:multivesicular body membrane"/>
    <property type="evidence" value="ECO:0007669"/>
    <property type="project" value="UniProtKB-SubCell"/>
</dbReference>
<comment type="function">
    <text evidence="4">Required for multiple vacuole delivery pathways including the cytoplasm to vacuole transport (Cvt), autophagy, pexophagy and endocytosis.</text>
</comment>
<dbReference type="Pfam" id="PF19036">
    <property type="entry name" value="Fuz_longin_1"/>
    <property type="match status" value="1"/>
</dbReference>
<dbReference type="PRINTS" id="PR01546">
    <property type="entry name" value="YEAST73DUF"/>
</dbReference>
<dbReference type="InterPro" id="IPR043970">
    <property type="entry name" value="FUZ/MON1/HPS1_longin_3"/>
</dbReference>
<dbReference type="Pfam" id="PF19037">
    <property type="entry name" value="Fuz_longin_2"/>
    <property type="match status" value="1"/>
</dbReference>
<evidence type="ECO:0000313" key="9">
    <source>
        <dbReference type="EMBL" id="AMD19807.1"/>
    </source>
</evidence>
<comment type="similarity">
    <text evidence="2 4">Belongs to the MON1/SAND family.</text>
</comment>
<name>A0A109UZ42_9SACH</name>
<reference evidence="9 10" key="1">
    <citation type="submission" date="2016-01" db="EMBL/GenBank/DDBJ databases">
        <title>Genome sequence of the yeast Holleya sinecauda.</title>
        <authorList>
            <person name="Dietrich F.S."/>
        </authorList>
    </citation>
    <scope>NUCLEOTIDE SEQUENCE [LARGE SCALE GENOMIC DNA]</scope>
    <source>
        <strain evidence="9 10">ATCC 58844</strain>
    </source>
</reference>
<gene>
    <name evidence="9" type="ORF">AW171_hschr31660</name>
</gene>
<dbReference type="EMBL" id="CP014243">
    <property type="protein sequence ID" value="AMD19807.1"/>
    <property type="molecule type" value="Genomic_DNA"/>
</dbReference>
<keyword evidence="4" id="KW-0926">Vacuole</keyword>
<dbReference type="InterPro" id="IPR004353">
    <property type="entry name" value="Mon1"/>
</dbReference>
<dbReference type="GO" id="GO:0006914">
    <property type="term" value="P:autophagy"/>
    <property type="evidence" value="ECO:0007669"/>
    <property type="project" value="UniProtKB-UniRule"/>
</dbReference>
<feature type="compositionally biased region" description="Polar residues" evidence="5">
    <location>
        <begin position="25"/>
        <end position="40"/>
    </location>
</feature>
<feature type="domain" description="FUZ/MON1/HPS1 third Longin" evidence="8">
    <location>
        <begin position="439"/>
        <end position="571"/>
    </location>
</feature>
<keyword evidence="4" id="KW-0072">Autophagy</keyword>
<dbReference type="GO" id="GO:0006623">
    <property type="term" value="P:protein targeting to vacuole"/>
    <property type="evidence" value="ECO:0007669"/>
    <property type="project" value="UniProtKB-UniRule"/>
</dbReference>
<keyword evidence="4" id="KW-0653">Protein transport</keyword>
<keyword evidence="10" id="KW-1185">Reference proteome</keyword>
<dbReference type="GO" id="GO:0000329">
    <property type="term" value="C:fungal-type vacuole membrane"/>
    <property type="evidence" value="ECO:0007669"/>
    <property type="project" value="TreeGrafter"/>
</dbReference>
<feature type="domain" description="FUZ/MON1/HPS1 second Longin" evidence="7">
    <location>
        <begin position="297"/>
        <end position="409"/>
    </location>
</feature>
<dbReference type="RefSeq" id="XP_017986803.1">
    <property type="nucleotide sequence ID" value="XM_018131309.1"/>
</dbReference>
<organism evidence="9 10">
    <name type="scientific">Eremothecium sinecaudum</name>
    <dbReference type="NCBI Taxonomy" id="45286"/>
    <lineage>
        <taxon>Eukaryota</taxon>
        <taxon>Fungi</taxon>
        <taxon>Dikarya</taxon>
        <taxon>Ascomycota</taxon>
        <taxon>Saccharomycotina</taxon>
        <taxon>Saccharomycetes</taxon>
        <taxon>Saccharomycetales</taxon>
        <taxon>Saccharomycetaceae</taxon>
        <taxon>Eremothecium</taxon>
    </lineage>
</organism>
<protein>
    <recommendedName>
        <fullName evidence="3 4">Vacuolar fusion protein MON1</fullName>
    </recommendedName>
</protein>
<dbReference type="PANTHER" id="PTHR13027:SF7">
    <property type="entry name" value="VACUOLAR FUSION PROTEIN MON1 HOMOLOG"/>
    <property type="match status" value="1"/>
</dbReference>
<feature type="domain" description="FUZ/MON1/HPS1 first Longin" evidence="6">
    <location>
        <begin position="121"/>
        <end position="252"/>
    </location>
</feature>
<evidence type="ECO:0000259" key="7">
    <source>
        <dbReference type="Pfam" id="PF19037"/>
    </source>
</evidence>
<evidence type="ECO:0000256" key="4">
    <source>
        <dbReference type="RuleBase" id="RU367048"/>
    </source>
</evidence>
<dbReference type="GO" id="GO:0035658">
    <property type="term" value="C:Mon1-Ccz1 complex"/>
    <property type="evidence" value="ECO:0007669"/>
    <property type="project" value="TreeGrafter"/>
</dbReference>
<keyword evidence="4" id="KW-0967">Endosome</keyword>
<dbReference type="InterPro" id="IPR043971">
    <property type="entry name" value="FUZ/MON1/HPS1_longin_2"/>
</dbReference>
<keyword evidence="4" id="KW-0813">Transport</keyword>